<accession>A0A540LF21</accession>
<dbReference type="EMBL" id="VIEB01000616">
    <property type="protein sequence ID" value="TQD84882.1"/>
    <property type="molecule type" value="Genomic_DNA"/>
</dbReference>
<reference evidence="2 3" key="1">
    <citation type="journal article" date="2019" name="G3 (Bethesda)">
        <title>Sequencing of a Wild Apple (Malus baccata) Genome Unravels the Differences Between Cultivated and Wild Apple Species Regarding Disease Resistance and Cold Tolerance.</title>
        <authorList>
            <person name="Chen X."/>
        </authorList>
    </citation>
    <scope>NUCLEOTIDE SEQUENCE [LARGE SCALE GENOMIC DNA]</scope>
    <source>
        <strain evidence="3">cv. Shandingzi</strain>
        <tissue evidence="2">Leaves</tissue>
    </source>
</reference>
<sequence>MGSWPSLLLCRFTYIWTCFLEYRVIKFVMIGKPVHIQLLSAPNAGRNASFRSVPSRPTYQTHPNEDMAATSSVHPAAHVNSDIFSKPAMVAFGTQMGHDGTGRNWTEQMFCVMFGLRRTEHVDCSVLRLVYSRANLPRNAIRALNRMVEFGIKPSVHDLDLFTHYVKSSKQLNCSSNSRGFTLFARYSQTQDLYSSRLQDVNFLVFRLMGTSKNVHFSLLLDLDTEVVIATAREPSTNATAVSANLVVDERQMNALFLDVIRVSESYGLKFP</sequence>
<dbReference type="STRING" id="106549.A0A540LF21"/>
<proteinExistence type="predicted"/>
<keyword evidence="1" id="KW-0732">Signal</keyword>
<evidence type="ECO:0000313" key="2">
    <source>
        <dbReference type="EMBL" id="TQD84882.1"/>
    </source>
</evidence>
<name>A0A540LF21_MALBA</name>
<comment type="caution">
    <text evidence="2">The sequence shown here is derived from an EMBL/GenBank/DDBJ whole genome shotgun (WGS) entry which is preliminary data.</text>
</comment>
<keyword evidence="3" id="KW-1185">Reference proteome</keyword>
<evidence type="ECO:0000313" key="3">
    <source>
        <dbReference type="Proteomes" id="UP000315295"/>
    </source>
</evidence>
<feature type="chain" id="PRO_5021733401" evidence="1">
    <location>
        <begin position="18"/>
        <end position="272"/>
    </location>
</feature>
<gene>
    <name evidence="2" type="ORF">C1H46_029555</name>
</gene>
<evidence type="ECO:0000256" key="1">
    <source>
        <dbReference type="SAM" id="SignalP"/>
    </source>
</evidence>
<dbReference type="AlphaFoldDB" id="A0A540LF21"/>
<organism evidence="2 3">
    <name type="scientific">Malus baccata</name>
    <name type="common">Siberian crab apple</name>
    <name type="synonym">Pyrus baccata</name>
    <dbReference type="NCBI Taxonomy" id="106549"/>
    <lineage>
        <taxon>Eukaryota</taxon>
        <taxon>Viridiplantae</taxon>
        <taxon>Streptophyta</taxon>
        <taxon>Embryophyta</taxon>
        <taxon>Tracheophyta</taxon>
        <taxon>Spermatophyta</taxon>
        <taxon>Magnoliopsida</taxon>
        <taxon>eudicotyledons</taxon>
        <taxon>Gunneridae</taxon>
        <taxon>Pentapetalae</taxon>
        <taxon>rosids</taxon>
        <taxon>fabids</taxon>
        <taxon>Rosales</taxon>
        <taxon>Rosaceae</taxon>
        <taxon>Amygdaloideae</taxon>
        <taxon>Maleae</taxon>
        <taxon>Malus</taxon>
    </lineage>
</organism>
<protein>
    <submittedName>
        <fullName evidence="2">Uncharacterized protein</fullName>
    </submittedName>
</protein>
<feature type="signal peptide" evidence="1">
    <location>
        <begin position="1"/>
        <end position="17"/>
    </location>
</feature>
<dbReference type="Proteomes" id="UP000315295">
    <property type="component" value="Unassembled WGS sequence"/>
</dbReference>